<feature type="compositionally biased region" description="Pro residues" evidence="1">
    <location>
        <begin position="166"/>
        <end position="175"/>
    </location>
</feature>
<dbReference type="Proteomes" id="UP000053257">
    <property type="component" value="Unassembled WGS sequence"/>
</dbReference>
<reference evidence="2 3" key="1">
    <citation type="journal article" date="2014" name="PLoS Genet.">
        <title>Analysis of the Phlebiopsis gigantea genome, transcriptome and secretome provides insight into its pioneer colonization strategies of wood.</title>
        <authorList>
            <person name="Hori C."/>
            <person name="Ishida T."/>
            <person name="Igarashi K."/>
            <person name="Samejima M."/>
            <person name="Suzuki H."/>
            <person name="Master E."/>
            <person name="Ferreira P."/>
            <person name="Ruiz-Duenas F.J."/>
            <person name="Held B."/>
            <person name="Canessa P."/>
            <person name="Larrondo L.F."/>
            <person name="Schmoll M."/>
            <person name="Druzhinina I.S."/>
            <person name="Kubicek C.P."/>
            <person name="Gaskell J.A."/>
            <person name="Kersten P."/>
            <person name="St John F."/>
            <person name="Glasner J."/>
            <person name="Sabat G."/>
            <person name="Splinter BonDurant S."/>
            <person name="Syed K."/>
            <person name="Yadav J."/>
            <person name="Mgbeahuruike A.C."/>
            <person name="Kovalchuk A."/>
            <person name="Asiegbu F.O."/>
            <person name="Lackner G."/>
            <person name="Hoffmeister D."/>
            <person name="Rencoret J."/>
            <person name="Gutierrez A."/>
            <person name="Sun H."/>
            <person name="Lindquist E."/>
            <person name="Barry K."/>
            <person name="Riley R."/>
            <person name="Grigoriev I.V."/>
            <person name="Henrissat B."/>
            <person name="Kues U."/>
            <person name="Berka R.M."/>
            <person name="Martinez A.T."/>
            <person name="Covert S.F."/>
            <person name="Blanchette R.A."/>
            <person name="Cullen D."/>
        </authorList>
    </citation>
    <scope>NUCLEOTIDE SEQUENCE [LARGE SCALE GENOMIC DNA]</scope>
    <source>
        <strain evidence="2 3">11061_1 CR5-6</strain>
    </source>
</reference>
<dbReference type="AlphaFoldDB" id="A0A0C3S6B9"/>
<name>A0A0C3S6B9_PHLG1</name>
<sequence length="340" mass="36861">MQRCLNCLGLVTLSGPRGYQACPVSSYVRGLHLPLSLCPRRPRPARSSQRRRWSNSALWNAAVREPPLFPALWPTIASPYTSRSVLREHAACRAQEDGAARPHPRRITPGPQNAATRQAIYTRPTSQGAPAVRGLQPLRAVCTRRASPTRPSVALSPSQHGRRPPPRSNTPPPPLCDRAGAGTARSPCARVTTCIMGGVPLSSTRSRNPRRPPFRDASAGCARDGIPAVRFGAALHARVARAASADEPSVGFEVAVWTRLGQGTSTSRGGAEAGWDCARLRVGMQMRRARMRQTLRVRWARARVRACASAAALLRDDAKARTPPLRWVAPAFLRGRGHHG</sequence>
<proteinExistence type="predicted"/>
<keyword evidence="3" id="KW-1185">Reference proteome</keyword>
<gene>
    <name evidence="2" type="ORF">PHLGIDRAFT_472250</name>
</gene>
<feature type="region of interest" description="Disordered" evidence="1">
    <location>
        <begin position="143"/>
        <end position="182"/>
    </location>
</feature>
<accession>A0A0C3S6B9</accession>
<evidence type="ECO:0000313" key="2">
    <source>
        <dbReference type="EMBL" id="KIP06097.1"/>
    </source>
</evidence>
<protein>
    <submittedName>
        <fullName evidence="2">Uncharacterized protein</fullName>
    </submittedName>
</protein>
<evidence type="ECO:0000256" key="1">
    <source>
        <dbReference type="SAM" id="MobiDB-lite"/>
    </source>
</evidence>
<feature type="region of interest" description="Disordered" evidence="1">
    <location>
        <begin position="199"/>
        <end position="219"/>
    </location>
</feature>
<feature type="region of interest" description="Disordered" evidence="1">
    <location>
        <begin position="94"/>
        <end position="117"/>
    </location>
</feature>
<dbReference type="HOGENOM" id="CLU_816650_0_0_1"/>
<dbReference type="EMBL" id="KN840526">
    <property type="protein sequence ID" value="KIP06097.1"/>
    <property type="molecule type" value="Genomic_DNA"/>
</dbReference>
<organism evidence="2 3">
    <name type="scientific">Phlebiopsis gigantea (strain 11061_1 CR5-6)</name>
    <name type="common">White-rot fungus</name>
    <name type="synonym">Peniophora gigantea</name>
    <dbReference type="NCBI Taxonomy" id="745531"/>
    <lineage>
        <taxon>Eukaryota</taxon>
        <taxon>Fungi</taxon>
        <taxon>Dikarya</taxon>
        <taxon>Basidiomycota</taxon>
        <taxon>Agaricomycotina</taxon>
        <taxon>Agaricomycetes</taxon>
        <taxon>Polyporales</taxon>
        <taxon>Phanerochaetaceae</taxon>
        <taxon>Phlebiopsis</taxon>
    </lineage>
</organism>
<evidence type="ECO:0000313" key="3">
    <source>
        <dbReference type="Proteomes" id="UP000053257"/>
    </source>
</evidence>